<keyword evidence="3" id="KW-0233">DNA recombination</keyword>
<dbReference type="PANTHER" id="PTHR30349">
    <property type="entry name" value="PHAGE INTEGRASE-RELATED"/>
    <property type="match status" value="1"/>
</dbReference>
<organism evidence="5 6">
    <name type="scientific">Terrabacter carboxydivorans</name>
    <dbReference type="NCBI Taxonomy" id="619730"/>
    <lineage>
        <taxon>Bacteria</taxon>
        <taxon>Bacillati</taxon>
        <taxon>Actinomycetota</taxon>
        <taxon>Actinomycetes</taxon>
        <taxon>Micrococcales</taxon>
        <taxon>Intrasporangiaceae</taxon>
        <taxon>Terrabacter</taxon>
    </lineage>
</organism>
<comment type="similarity">
    <text evidence="1">Belongs to the 'phage' integrase family.</text>
</comment>
<dbReference type="Pfam" id="PF00589">
    <property type="entry name" value="Phage_integrase"/>
    <property type="match status" value="1"/>
</dbReference>
<dbReference type="PANTHER" id="PTHR30349:SF41">
    <property type="entry name" value="INTEGRASE_RECOMBINASE PROTEIN MJ0367-RELATED"/>
    <property type="match status" value="1"/>
</dbReference>
<dbReference type="Proteomes" id="UP001500730">
    <property type="component" value="Unassembled WGS sequence"/>
</dbReference>
<protein>
    <recommendedName>
        <fullName evidence="4">Tyr recombinase domain-containing protein</fullName>
    </recommendedName>
</protein>
<evidence type="ECO:0000313" key="5">
    <source>
        <dbReference type="EMBL" id="GAA2501679.1"/>
    </source>
</evidence>
<sequence>MPKLVSRLIPSAEPRPEPFGDPLLDAYLEFLSGRCRPNTVLAARFDLKVFFTVVANPVKAATATDVLGFVTAQRSSAAHVRDPLLTSVEVDTVGVSLRIVRCRLSTNRWPVRVLTARGEVPTNPVPRGLPTRRARHRPTQGLPLVTAPRPTLPRILTPAEVDALTAALRTHRDRAMVAAMLLGGLRRCEVLGQRLEDVRAAERRLFIAEGKGGHQRFVPISSRFFEHLAAYLEQERPADADTDAVFLVLKRPRRGQPLSAYGLDEVLDGARARARLVHASCHQCATPA</sequence>
<dbReference type="InterPro" id="IPR002104">
    <property type="entry name" value="Integrase_catalytic"/>
</dbReference>
<keyword evidence="2" id="KW-0238">DNA-binding</keyword>
<dbReference type="InterPro" id="IPR013762">
    <property type="entry name" value="Integrase-like_cat_sf"/>
</dbReference>
<dbReference type="Gene3D" id="1.10.443.10">
    <property type="entry name" value="Intergrase catalytic core"/>
    <property type="match status" value="1"/>
</dbReference>
<evidence type="ECO:0000259" key="4">
    <source>
        <dbReference type="PROSITE" id="PS51898"/>
    </source>
</evidence>
<name>A0ABP5ZNL7_9MICO</name>
<dbReference type="SUPFAM" id="SSF56349">
    <property type="entry name" value="DNA breaking-rejoining enzymes"/>
    <property type="match status" value="1"/>
</dbReference>
<comment type="caution">
    <text evidence="5">The sequence shown here is derived from an EMBL/GenBank/DDBJ whole genome shotgun (WGS) entry which is preliminary data.</text>
</comment>
<evidence type="ECO:0000256" key="3">
    <source>
        <dbReference type="ARBA" id="ARBA00023172"/>
    </source>
</evidence>
<accession>A0ABP5ZNL7</accession>
<dbReference type="PROSITE" id="PS51898">
    <property type="entry name" value="TYR_RECOMBINASE"/>
    <property type="match status" value="1"/>
</dbReference>
<reference evidence="6" key="1">
    <citation type="journal article" date="2019" name="Int. J. Syst. Evol. Microbiol.">
        <title>The Global Catalogue of Microorganisms (GCM) 10K type strain sequencing project: providing services to taxonomists for standard genome sequencing and annotation.</title>
        <authorList>
            <consortium name="The Broad Institute Genomics Platform"/>
            <consortium name="The Broad Institute Genome Sequencing Center for Infectious Disease"/>
            <person name="Wu L."/>
            <person name="Ma J."/>
        </authorList>
    </citation>
    <scope>NUCLEOTIDE SEQUENCE [LARGE SCALE GENOMIC DNA]</scope>
    <source>
        <strain evidence="6">JCM 16259</strain>
    </source>
</reference>
<dbReference type="InterPro" id="IPR011010">
    <property type="entry name" value="DNA_brk_join_enz"/>
</dbReference>
<feature type="domain" description="Tyr recombinase" evidence="4">
    <location>
        <begin position="151"/>
        <end position="288"/>
    </location>
</feature>
<dbReference type="InterPro" id="IPR050090">
    <property type="entry name" value="Tyrosine_recombinase_XerCD"/>
</dbReference>
<proteinExistence type="inferred from homology"/>
<dbReference type="RefSeq" id="WP_344257330.1">
    <property type="nucleotide sequence ID" value="NZ_BAAARE010000034.1"/>
</dbReference>
<evidence type="ECO:0000256" key="1">
    <source>
        <dbReference type="ARBA" id="ARBA00008857"/>
    </source>
</evidence>
<evidence type="ECO:0000313" key="6">
    <source>
        <dbReference type="Proteomes" id="UP001500730"/>
    </source>
</evidence>
<gene>
    <name evidence="5" type="ORF">GCM10009858_44850</name>
</gene>
<evidence type="ECO:0000256" key="2">
    <source>
        <dbReference type="ARBA" id="ARBA00023125"/>
    </source>
</evidence>
<keyword evidence="6" id="KW-1185">Reference proteome</keyword>
<dbReference type="EMBL" id="BAAARE010000034">
    <property type="protein sequence ID" value="GAA2501679.1"/>
    <property type="molecule type" value="Genomic_DNA"/>
</dbReference>